<reference evidence="1" key="2">
    <citation type="submission" date="2016-06" db="EMBL/GenBank/DDBJ databases">
        <title>The genome of a short-lived fish provides insights into sex chromosome evolution and the genetic control of aging.</title>
        <authorList>
            <person name="Reichwald K."/>
            <person name="Felder M."/>
            <person name="Petzold A."/>
            <person name="Koch P."/>
            <person name="Groth M."/>
            <person name="Platzer M."/>
        </authorList>
    </citation>
    <scope>NUCLEOTIDE SEQUENCE</scope>
    <source>
        <tissue evidence="1">Brain</tissue>
    </source>
</reference>
<evidence type="ECO:0000313" key="1">
    <source>
        <dbReference type="EMBL" id="SBR67760.1"/>
    </source>
</evidence>
<sequence length="98" mass="11092">SLSLRRLDLFTQSREGSHVGTRLSLNNPLNSRLAALRYNYTGWATISTENKNLFSLSHLLNSRLVALRCRMGYYLNTKQDPILTLCAEKHPRGGVSSR</sequence>
<feature type="non-terminal residue" evidence="1">
    <location>
        <position position="1"/>
    </location>
</feature>
<name>A0A1A8NFB7_9TELE</name>
<feature type="non-terminal residue" evidence="1">
    <location>
        <position position="98"/>
    </location>
</feature>
<organism evidence="1">
    <name type="scientific">Nothobranchius rachovii</name>
    <name type="common">bluefin notho</name>
    <dbReference type="NCBI Taxonomy" id="451742"/>
    <lineage>
        <taxon>Eukaryota</taxon>
        <taxon>Metazoa</taxon>
        <taxon>Chordata</taxon>
        <taxon>Craniata</taxon>
        <taxon>Vertebrata</taxon>
        <taxon>Euteleostomi</taxon>
        <taxon>Actinopterygii</taxon>
        <taxon>Neopterygii</taxon>
        <taxon>Teleostei</taxon>
        <taxon>Neoteleostei</taxon>
        <taxon>Acanthomorphata</taxon>
        <taxon>Ovalentaria</taxon>
        <taxon>Atherinomorphae</taxon>
        <taxon>Cyprinodontiformes</taxon>
        <taxon>Nothobranchiidae</taxon>
        <taxon>Nothobranchius</taxon>
    </lineage>
</organism>
<accession>A0A1A8NFB7</accession>
<dbReference type="EMBL" id="HAEH01001866">
    <property type="protein sequence ID" value="SBR67760.1"/>
    <property type="molecule type" value="Transcribed_RNA"/>
</dbReference>
<gene>
    <name evidence="1" type="primary">Nfu_g_1_005631</name>
</gene>
<proteinExistence type="predicted"/>
<dbReference type="AlphaFoldDB" id="A0A1A8NFB7"/>
<reference evidence="1" key="1">
    <citation type="submission" date="2016-05" db="EMBL/GenBank/DDBJ databases">
        <authorList>
            <person name="Lavstsen T."/>
            <person name="Jespersen J.S."/>
        </authorList>
    </citation>
    <scope>NUCLEOTIDE SEQUENCE</scope>
    <source>
        <tissue evidence="1">Brain</tissue>
    </source>
</reference>
<protein>
    <submittedName>
        <fullName evidence="1">Uncharacterized protein</fullName>
    </submittedName>
</protein>